<dbReference type="Pfam" id="PF08263">
    <property type="entry name" value="LRRNT_2"/>
    <property type="match status" value="1"/>
</dbReference>
<evidence type="ECO:0000256" key="6">
    <source>
        <dbReference type="ARBA" id="ARBA00022737"/>
    </source>
</evidence>
<dbReference type="FunFam" id="3.80.10.10:FF:000041">
    <property type="entry name" value="LRR receptor-like serine/threonine-protein kinase ERECTA"/>
    <property type="match status" value="1"/>
</dbReference>
<evidence type="ECO:0000256" key="5">
    <source>
        <dbReference type="ARBA" id="ARBA00022729"/>
    </source>
</evidence>
<sequence length="881" mass="95629">MQIIILVLLLCLGHTESKSDFDALVEFRNGIKEDPSGHLATSWTTTNSPQSGGCPSNWFGVQCDVGRVTSITLSSMGLVGEINFSALAELEKLRNLSVSHNRLTGVLPRELASMKSLEQLDLSDNLFSGSIPTELTNLGSLVYLNLSSNSFSGIFPLGFRKLGRLTHLDLRANDMSGDVEGCLAELQNLVHVDLSQNAFSGSLGSVSDKSTLVKSIQYLSVSHNKLSGQLFPQGVPLFDSLEVFDASHNQLEGHIPLFNFLVSLRVLRLANNKFSGSPPEALLQESSMVLGDLDLSSNKLEGQIGSITSTSLKSVNISSNKLAGSLPAKVGNCAIIDLSNNMISGNLSSIRNWGNYVEVIDLSSNSLTGTLPSETSLFLRLTSFKVSDNMLQGELPFLLGTYPELKVIDLSFNKLYGSLPLRLFTSSRLSELNLSGNSFTGSIPFPNTQAATPMTSNAHSYAILNYSLVSLDLSNNLLSGSLSAGISAFKSLKLFNIGRNNISGTIPPQINILRSLMFLDLSCNHLEGSIPNNLSEELVGFNISYNNLSGAVPDSLLRFPDSSFHPGNALLVFPDQQSTNVPDLGAKQRHLKPLIRNILIGALVGAISVIILLSLLIYYRASLAKGSRKDADKRSPLMNIFGHQRPADPPPLSLSQNHLLSLGSDHMSPEHGDITLADRGPVKSGRLESPKGEPLAHVISSPQKTERQSPFSLFSSSPHSRGQGSSEQPSAFKVCSPDRLAGDLHLFDNSFVFTAEELSRAPAEIIGRSCHGTTYKATLDNGHVVTVKWLREGITKSKKEFAREAKKLGNIRHPSIISLRGYYWGPREHERLIISDYINEECLTAHLCGMNLLFDLHGDLKSLDASSSNDAWKDTTVEFSK</sequence>
<dbReference type="InterPro" id="IPR013210">
    <property type="entry name" value="LRR_N_plant-typ"/>
</dbReference>
<gene>
    <name evidence="17" type="ORF">Taro_045267</name>
</gene>
<keyword evidence="2" id="KW-0597">Phosphoprotein</keyword>
<dbReference type="InterPro" id="IPR001245">
    <property type="entry name" value="Ser-Thr/Tyr_kinase_cat_dom"/>
</dbReference>
<evidence type="ECO:0000256" key="11">
    <source>
        <dbReference type="ARBA" id="ARBA00023170"/>
    </source>
</evidence>
<dbReference type="InterPro" id="IPR001611">
    <property type="entry name" value="Leu-rich_rpt"/>
</dbReference>
<dbReference type="Gene3D" id="3.30.200.20">
    <property type="entry name" value="Phosphorylase Kinase, domain 1"/>
    <property type="match status" value="1"/>
</dbReference>
<dbReference type="OrthoDB" id="4062651at2759"/>
<dbReference type="Pfam" id="PF00560">
    <property type="entry name" value="LRR_1"/>
    <property type="match status" value="5"/>
</dbReference>
<dbReference type="SUPFAM" id="SSF56112">
    <property type="entry name" value="Protein kinase-like (PK-like)"/>
    <property type="match status" value="1"/>
</dbReference>
<dbReference type="SUPFAM" id="SSF52058">
    <property type="entry name" value="L domain-like"/>
    <property type="match status" value="2"/>
</dbReference>
<dbReference type="InterPro" id="IPR011009">
    <property type="entry name" value="Kinase-like_dom_sf"/>
</dbReference>
<dbReference type="FunFam" id="3.30.200.20:FF:000486">
    <property type="entry name" value="Leucine-rich repeat receptor-like protein kinase"/>
    <property type="match status" value="1"/>
</dbReference>
<dbReference type="Pfam" id="PF07714">
    <property type="entry name" value="PK_Tyr_Ser-Thr"/>
    <property type="match status" value="1"/>
</dbReference>
<comment type="caution">
    <text evidence="17">The sequence shown here is derived from an EMBL/GenBank/DDBJ whole genome shotgun (WGS) entry which is preliminary data.</text>
</comment>
<comment type="subcellular location">
    <subcellularLocation>
        <location evidence="1">Membrane</location>
        <topology evidence="1">Single-pass membrane protein</topology>
    </subcellularLocation>
</comment>
<feature type="region of interest" description="Disordered" evidence="13">
    <location>
        <begin position="639"/>
        <end position="733"/>
    </location>
</feature>
<evidence type="ECO:0000256" key="14">
    <source>
        <dbReference type="SAM" id="Phobius"/>
    </source>
</evidence>
<keyword evidence="10 14" id="KW-0472">Membrane</keyword>
<evidence type="ECO:0000313" key="18">
    <source>
        <dbReference type="Proteomes" id="UP000652761"/>
    </source>
</evidence>
<feature type="compositionally biased region" description="Low complexity" evidence="13">
    <location>
        <begin position="709"/>
        <end position="726"/>
    </location>
</feature>
<evidence type="ECO:0000256" key="15">
    <source>
        <dbReference type="SAM" id="SignalP"/>
    </source>
</evidence>
<proteinExistence type="predicted"/>
<protein>
    <recommendedName>
        <fullName evidence="16">Protein kinase domain-containing protein</fullName>
    </recommendedName>
</protein>
<feature type="domain" description="Protein kinase" evidence="16">
    <location>
        <begin position="760"/>
        <end position="881"/>
    </location>
</feature>
<feature type="transmembrane region" description="Helical" evidence="14">
    <location>
        <begin position="598"/>
        <end position="619"/>
    </location>
</feature>
<dbReference type="FunFam" id="3.80.10.10:FF:000095">
    <property type="entry name" value="LRR receptor-like serine/threonine-protein kinase GSO1"/>
    <property type="match status" value="1"/>
</dbReference>
<feature type="chain" id="PRO_5032324005" description="Protein kinase domain-containing protein" evidence="15">
    <location>
        <begin position="18"/>
        <end position="881"/>
    </location>
</feature>
<dbReference type="InterPro" id="IPR032675">
    <property type="entry name" value="LRR_dom_sf"/>
</dbReference>
<dbReference type="GO" id="GO:0016020">
    <property type="term" value="C:membrane"/>
    <property type="evidence" value="ECO:0007669"/>
    <property type="project" value="UniProtKB-SubCell"/>
</dbReference>
<dbReference type="PANTHER" id="PTHR48003">
    <property type="entry name" value="OS07G0626500 PROTEIN"/>
    <property type="match status" value="1"/>
</dbReference>
<dbReference type="EMBL" id="NMUH01005278">
    <property type="protein sequence ID" value="MQM12349.1"/>
    <property type="molecule type" value="Genomic_DNA"/>
</dbReference>
<evidence type="ECO:0000256" key="12">
    <source>
        <dbReference type="ARBA" id="ARBA00023180"/>
    </source>
</evidence>
<evidence type="ECO:0000256" key="7">
    <source>
        <dbReference type="ARBA" id="ARBA00022741"/>
    </source>
</evidence>
<accession>A0A843WQT1</accession>
<keyword evidence="18" id="KW-1185">Reference proteome</keyword>
<keyword evidence="7" id="KW-0547">Nucleotide-binding</keyword>
<keyword evidence="9 14" id="KW-1133">Transmembrane helix</keyword>
<keyword evidence="8" id="KW-0067">ATP-binding</keyword>
<evidence type="ECO:0000313" key="17">
    <source>
        <dbReference type="EMBL" id="MQM12349.1"/>
    </source>
</evidence>
<evidence type="ECO:0000256" key="10">
    <source>
        <dbReference type="ARBA" id="ARBA00023136"/>
    </source>
</evidence>
<dbReference type="InterPro" id="IPR003591">
    <property type="entry name" value="Leu-rich_rpt_typical-subtyp"/>
</dbReference>
<dbReference type="GO" id="GO:0005524">
    <property type="term" value="F:ATP binding"/>
    <property type="evidence" value="ECO:0007669"/>
    <property type="project" value="UniProtKB-KW"/>
</dbReference>
<dbReference type="Proteomes" id="UP000652761">
    <property type="component" value="Unassembled WGS sequence"/>
</dbReference>
<keyword evidence="11" id="KW-0675">Receptor</keyword>
<dbReference type="InterPro" id="IPR053059">
    <property type="entry name" value="Inactive_SerThr-Kinase_ABA"/>
</dbReference>
<dbReference type="PANTHER" id="PTHR48003:SF3">
    <property type="entry name" value="LEUCINE-RICH REPEAT PROTEIN KINASE FAMILY PROTEIN"/>
    <property type="match status" value="1"/>
</dbReference>
<dbReference type="SMART" id="SM00369">
    <property type="entry name" value="LRR_TYP"/>
    <property type="match status" value="7"/>
</dbReference>
<feature type="signal peptide" evidence="15">
    <location>
        <begin position="1"/>
        <end position="17"/>
    </location>
</feature>
<reference evidence="17" key="1">
    <citation type="submission" date="2017-07" db="EMBL/GenBank/DDBJ databases">
        <title>Taro Niue Genome Assembly and Annotation.</title>
        <authorList>
            <person name="Atibalentja N."/>
            <person name="Keating K."/>
            <person name="Fields C.J."/>
        </authorList>
    </citation>
    <scope>NUCLEOTIDE SEQUENCE</scope>
    <source>
        <strain evidence="17">Niue_2</strain>
        <tissue evidence="17">Leaf</tissue>
    </source>
</reference>
<evidence type="ECO:0000256" key="3">
    <source>
        <dbReference type="ARBA" id="ARBA00022614"/>
    </source>
</evidence>
<evidence type="ECO:0000256" key="1">
    <source>
        <dbReference type="ARBA" id="ARBA00004167"/>
    </source>
</evidence>
<keyword evidence="5 15" id="KW-0732">Signal</keyword>
<evidence type="ECO:0000256" key="2">
    <source>
        <dbReference type="ARBA" id="ARBA00022553"/>
    </source>
</evidence>
<dbReference type="InterPro" id="IPR000719">
    <property type="entry name" value="Prot_kinase_dom"/>
</dbReference>
<evidence type="ECO:0000256" key="4">
    <source>
        <dbReference type="ARBA" id="ARBA00022692"/>
    </source>
</evidence>
<keyword evidence="12" id="KW-0325">Glycoprotein</keyword>
<evidence type="ECO:0000256" key="13">
    <source>
        <dbReference type="SAM" id="MobiDB-lite"/>
    </source>
</evidence>
<keyword evidence="4 14" id="KW-0812">Transmembrane</keyword>
<keyword evidence="6" id="KW-0677">Repeat</keyword>
<dbReference type="GO" id="GO:0004672">
    <property type="term" value="F:protein kinase activity"/>
    <property type="evidence" value="ECO:0007669"/>
    <property type="project" value="InterPro"/>
</dbReference>
<dbReference type="AlphaFoldDB" id="A0A843WQT1"/>
<dbReference type="Pfam" id="PF13855">
    <property type="entry name" value="LRR_8"/>
    <property type="match status" value="2"/>
</dbReference>
<keyword evidence="3" id="KW-0433">Leucine-rich repeat</keyword>
<organism evidence="17 18">
    <name type="scientific">Colocasia esculenta</name>
    <name type="common">Wild taro</name>
    <name type="synonym">Arum esculentum</name>
    <dbReference type="NCBI Taxonomy" id="4460"/>
    <lineage>
        <taxon>Eukaryota</taxon>
        <taxon>Viridiplantae</taxon>
        <taxon>Streptophyta</taxon>
        <taxon>Embryophyta</taxon>
        <taxon>Tracheophyta</taxon>
        <taxon>Spermatophyta</taxon>
        <taxon>Magnoliopsida</taxon>
        <taxon>Liliopsida</taxon>
        <taxon>Araceae</taxon>
        <taxon>Aroideae</taxon>
        <taxon>Colocasieae</taxon>
        <taxon>Colocasia</taxon>
    </lineage>
</organism>
<dbReference type="PROSITE" id="PS50011">
    <property type="entry name" value="PROTEIN_KINASE_DOM"/>
    <property type="match status" value="1"/>
</dbReference>
<evidence type="ECO:0000256" key="8">
    <source>
        <dbReference type="ARBA" id="ARBA00022840"/>
    </source>
</evidence>
<evidence type="ECO:0000259" key="16">
    <source>
        <dbReference type="PROSITE" id="PS50011"/>
    </source>
</evidence>
<name>A0A843WQT1_COLES</name>
<dbReference type="Gene3D" id="3.80.10.10">
    <property type="entry name" value="Ribonuclease Inhibitor"/>
    <property type="match status" value="3"/>
</dbReference>
<evidence type="ECO:0000256" key="9">
    <source>
        <dbReference type="ARBA" id="ARBA00022989"/>
    </source>
</evidence>